<dbReference type="PANTHER" id="PTHR46825:SF9">
    <property type="entry name" value="BETA-LACTAMASE-RELATED DOMAIN-CONTAINING PROTEIN"/>
    <property type="match status" value="1"/>
</dbReference>
<dbReference type="InParanoid" id="A0A0R2G840"/>
<reference evidence="2 3" key="1">
    <citation type="journal article" date="2015" name="Genome Announc.">
        <title>Expanding the biotechnology potential of lactobacilli through comparative genomics of 213 strains and associated genera.</title>
        <authorList>
            <person name="Sun Z."/>
            <person name="Harris H.M."/>
            <person name="McCann A."/>
            <person name="Guo C."/>
            <person name="Argimon S."/>
            <person name="Zhang W."/>
            <person name="Yang X."/>
            <person name="Jeffery I.B."/>
            <person name="Cooney J.C."/>
            <person name="Kagawa T.F."/>
            <person name="Liu W."/>
            <person name="Song Y."/>
            <person name="Salvetti E."/>
            <person name="Wrobel A."/>
            <person name="Rasinkangas P."/>
            <person name="Parkhill J."/>
            <person name="Rea M.C."/>
            <person name="O'Sullivan O."/>
            <person name="Ritari J."/>
            <person name="Douillard F.P."/>
            <person name="Paul Ross R."/>
            <person name="Yang R."/>
            <person name="Briner A.E."/>
            <person name="Felis G.E."/>
            <person name="de Vos W.M."/>
            <person name="Barrangou R."/>
            <person name="Klaenhammer T.R."/>
            <person name="Caufield P.W."/>
            <person name="Cui Y."/>
            <person name="Zhang H."/>
            <person name="O'Toole P.W."/>
        </authorList>
    </citation>
    <scope>NUCLEOTIDE SEQUENCE [LARGE SCALE GENOMIC DNA]</scope>
    <source>
        <strain evidence="2 3">DSM 20190</strain>
    </source>
</reference>
<protein>
    <submittedName>
        <fullName evidence="2">Putative penicillin-binding protein</fullName>
    </submittedName>
</protein>
<dbReference type="InterPro" id="IPR012338">
    <property type="entry name" value="Beta-lactam/transpept-like"/>
</dbReference>
<dbReference type="Pfam" id="PF00144">
    <property type="entry name" value="Beta-lactamase"/>
    <property type="match status" value="1"/>
</dbReference>
<accession>A0A0R2G840</accession>
<organism evidence="2 3">
    <name type="scientific">Weissella halotolerans DSM 20190</name>
    <dbReference type="NCBI Taxonomy" id="1123500"/>
    <lineage>
        <taxon>Bacteria</taxon>
        <taxon>Bacillati</taxon>
        <taxon>Bacillota</taxon>
        <taxon>Bacilli</taxon>
        <taxon>Lactobacillales</taxon>
        <taxon>Lactobacillaceae</taxon>
        <taxon>Weissella</taxon>
    </lineage>
</organism>
<name>A0A0R2G840_9LACO</name>
<dbReference type="OrthoDB" id="2151402at2"/>
<dbReference type="InterPro" id="IPR001466">
    <property type="entry name" value="Beta-lactam-related"/>
</dbReference>
<keyword evidence="3" id="KW-1185">Reference proteome</keyword>
<proteinExistence type="predicted"/>
<dbReference type="InterPro" id="IPR050491">
    <property type="entry name" value="AmpC-like"/>
</dbReference>
<dbReference type="SUPFAM" id="SSF56601">
    <property type="entry name" value="beta-lactamase/transpeptidase-like"/>
    <property type="match status" value="1"/>
</dbReference>
<dbReference type="FunCoup" id="A0A0R2G840">
    <property type="interactions" value="44"/>
</dbReference>
<gene>
    <name evidence="2" type="ORF">IV68_GL000236</name>
</gene>
<dbReference type="AlphaFoldDB" id="A0A0R2G840"/>
<evidence type="ECO:0000313" key="2">
    <source>
        <dbReference type="EMBL" id="KRN33436.1"/>
    </source>
</evidence>
<dbReference type="eggNOG" id="COG1680">
    <property type="taxonomic scope" value="Bacteria"/>
</dbReference>
<feature type="domain" description="Beta-lactamase-related" evidence="1">
    <location>
        <begin position="81"/>
        <end position="363"/>
    </location>
</feature>
<dbReference type="Proteomes" id="UP000051296">
    <property type="component" value="Unassembled WGS sequence"/>
</dbReference>
<dbReference type="PATRIC" id="fig|1123500.6.peg.234"/>
<evidence type="ECO:0000313" key="3">
    <source>
        <dbReference type="Proteomes" id="UP000051296"/>
    </source>
</evidence>
<comment type="caution">
    <text evidence="2">The sequence shown here is derived from an EMBL/GenBank/DDBJ whole genome shotgun (WGS) entry which is preliminary data.</text>
</comment>
<dbReference type="RefSeq" id="WP_022791071.1">
    <property type="nucleotide sequence ID" value="NZ_ATUU01000001.1"/>
</dbReference>
<dbReference type="PANTHER" id="PTHR46825">
    <property type="entry name" value="D-ALANYL-D-ALANINE-CARBOXYPEPTIDASE/ENDOPEPTIDASE AMPH"/>
    <property type="match status" value="1"/>
</dbReference>
<dbReference type="EMBL" id="JQAX01000001">
    <property type="protein sequence ID" value="KRN33436.1"/>
    <property type="molecule type" value="Genomic_DNA"/>
</dbReference>
<dbReference type="STRING" id="1123500.GCA_000420365_00268"/>
<sequence>MKVPRKWLKASLLLIILLLTLFITWQVVGYYQQWQAGQERQRRLKVRRQQEKIAGRRQTLGLVQPQTTWGKQVDQQLQKAGYSGSALVIDHDKPVLHKGYGWANQDKQIKNQPDSVYPLASITKNLTAVMVIRALKQHHLSVDTKLARFYPKLAGSQTVTIKDLLTMMSGYQDVPFPKQMLSEKEFYRYVAQHTKYQGKPEQWHYKAVNYQLLAGVLYQLTGHSYTRNREATFGQYRLIGADSYFKNDRHAIGYRNGHKLDVDSKYFRQEVATGNLMSSDWTAYQLVRDELTGQLLTPSEFKTMTKPYPNESYSGGLYSQAKPAPYYLHGIMLGFESSIYIDQTGQRAVVLLSNHFNSKGRQNSDLAKQIYQTMLTNSHLSSFS</sequence>
<evidence type="ECO:0000259" key="1">
    <source>
        <dbReference type="Pfam" id="PF00144"/>
    </source>
</evidence>
<dbReference type="Gene3D" id="3.40.710.10">
    <property type="entry name" value="DD-peptidase/beta-lactamase superfamily"/>
    <property type="match status" value="1"/>
</dbReference>